<feature type="region of interest" description="Disordered" evidence="1">
    <location>
        <begin position="67"/>
        <end position="90"/>
    </location>
</feature>
<accession>A0A8W8MCY5</accession>
<keyword evidence="3" id="KW-1185">Reference proteome</keyword>
<proteinExistence type="predicted"/>
<name>A0A8W8MCY5_MAGGI</name>
<dbReference type="Proteomes" id="UP000005408">
    <property type="component" value="Unassembled WGS sequence"/>
</dbReference>
<dbReference type="EnsemblMetazoa" id="G33009.1">
    <property type="protein sequence ID" value="G33009.1:cds"/>
    <property type="gene ID" value="G33009"/>
</dbReference>
<protein>
    <submittedName>
        <fullName evidence="2">Uncharacterized protein</fullName>
    </submittedName>
</protein>
<evidence type="ECO:0000313" key="3">
    <source>
        <dbReference type="Proteomes" id="UP000005408"/>
    </source>
</evidence>
<reference evidence="2" key="1">
    <citation type="submission" date="2022-08" db="UniProtKB">
        <authorList>
            <consortium name="EnsemblMetazoa"/>
        </authorList>
    </citation>
    <scope>IDENTIFICATION</scope>
    <source>
        <strain evidence="2">05x7-T-G4-1.051#20</strain>
    </source>
</reference>
<organism evidence="2 3">
    <name type="scientific">Magallana gigas</name>
    <name type="common">Pacific oyster</name>
    <name type="synonym">Crassostrea gigas</name>
    <dbReference type="NCBI Taxonomy" id="29159"/>
    <lineage>
        <taxon>Eukaryota</taxon>
        <taxon>Metazoa</taxon>
        <taxon>Spiralia</taxon>
        <taxon>Lophotrochozoa</taxon>
        <taxon>Mollusca</taxon>
        <taxon>Bivalvia</taxon>
        <taxon>Autobranchia</taxon>
        <taxon>Pteriomorphia</taxon>
        <taxon>Ostreida</taxon>
        <taxon>Ostreoidea</taxon>
        <taxon>Ostreidae</taxon>
        <taxon>Magallana</taxon>
    </lineage>
</organism>
<dbReference type="AlphaFoldDB" id="A0A8W8MCY5"/>
<sequence length="90" mass="9705">MGITLQEIFLALNCPALSYTGQCSGSKNGPMMVEMVEEAEGPWSPLIPNSTCVPMEEDHVADHEIAPESMETDEASTSTRIGNNKGAFQM</sequence>
<evidence type="ECO:0000313" key="2">
    <source>
        <dbReference type="EnsemblMetazoa" id="G33009.1:cds"/>
    </source>
</evidence>
<evidence type="ECO:0000256" key="1">
    <source>
        <dbReference type="SAM" id="MobiDB-lite"/>
    </source>
</evidence>